<evidence type="ECO:0000256" key="1">
    <source>
        <dbReference type="ARBA" id="ARBA00023125"/>
    </source>
</evidence>
<feature type="domain" description="HTH cro/C1-type" evidence="2">
    <location>
        <begin position="6"/>
        <end position="60"/>
    </location>
</feature>
<evidence type="ECO:0000313" key="4">
    <source>
        <dbReference type="Proteomes" id="UP000257055"/>
    </source>
</evidence>
<dbReference type="PANTHER" id="PTHR46558:SF4">
    <property type="entry name" value="DNA-BIDING PHAGE PROTEIN"/>
    <property type="match status" value="1"/>
</dbReference>
<comment type="caution">
    <text evidence="3">The sequence shown here is derived from an EMBL/GenBank/DDBJ whole genome shotgun (WGS) entry which is preliminary data.</text>
</comment>
<proteinExistence type="predicted"/>
<dbReference type="GO" id="GO:0003677">
    <property type="term" value="F:DNA binding"/>
    <property type="evidence" value="ECO:0007669"/>
    <property type="project" value="UniProtKB-KW"/>
</dbReference>
<name>A0A3D8TQF0_9LIST</name>
<dbReference type="CDD" id="cd00093">
    <property type="entry name" value="HTH_XRE"/>
    <property type="match status" value="1"/>
</dbReference>
<sequence>MLHNLVKECRYEKQISQEDLASAVGVSRQTIHAIEKGNYNPSLELSFKLSIYFNKRIEELFQYRE</sequence>
<accession>A0A3D8TQF0</accession>
<dbReference type="EMBL" id="LARY01000002">
    <property type="protein sequence ID" value="RDX00579.1"/>
    <property type="molecule type" value="Genomic_DNA"/>
</dbReference>
<dbReference type="InterPro" id="IPR001387">
    <property type="entry name" value="Cro/C1-type_HTH"/>
</dbReference>
<keyword evidence="4" id="KW-1185">Reference proteome</keyword>
<dbReference type="Proteomes" id="UP000257055">
    <property type="component" value="Unassembled WGS sequence"/>
</dbReference>
<dbReference type="RefSeq" id="WP_115752816.1">
    <property type="nucleotide sequence ID" value="NZ_LARY01000002.1"/>
</dbReference>
<protein>
    <submittedName>
        <fullName evidence="3">ABC transporter substrate-binding protein</fullName>
    </submittedName>
</protein>
<dbReference type="PANTHER" id="PTHR46558">
    <property type="entry name" value="TRACRIPTIONAL REGULATORY PROTEIN-RELATED-RELATED"/>
    <property type="match status" value="1"/>
</dbReference>
<keyword evidence="1" id="KW-0238">DNA-binding</keyword>
<dbReference type="AlphaFoldDB" id="A0A3D8TQF0"/>
<dbReference type="Gene3D" id="1.10.260.40">
    <property type="entry name" value="lambda repressor-like DNA-binding domains"/>
    <property type="match status" value="1"/>
</dbReference>
<dbReference type="InterPro" id="IPR010982">
    <property type="entry name" value="Lambda_DNA-bd_dom_sf"/>
</dbReference>
<dbReference type="Pfam" id="PF01381">
    <property type="entry name" value="HTH_3"/>
    <property type="match status" value="1"/>
</dbReference>
<dbReference type="SMART" id="SM00530">
    <property type="entry name" value="HTH_XRE"/>
    <property type="match status" value="1"/>
</dbReference>
<gene>
    <name evidence="3" type="ORF">UR08_06160</name>
</gene>
<evidence type="ECO:0000259" key="2">
    <source>
        <dbReference type="PROSITE" id="PS50943"/>
    </source>
</evidence>
<reference evidence="4" key="1">
    <citation type="submission" date="2015-04" db="EMBL/GenBank/DDBJ databases">
        <authorList>
            <person name="Schardt J."/>
            <person name="Mueller-Herbst S."/>
            <person name="Scherer S."/>
            <person name="Huptas C."/>
        </authorList>
    </citation>
    <scope>NUCLEOTIDE SEQUENCE [LARGE SCALE GENOMIC DNA]</scope>
    <source>
        <strain evidence="4">Kiel-L1</strain>
    </source>
</reference>
<evidence type="ECO:0000313" key="3">
    <source>
        <dbReference type="EMBL" id="RDX00579.1"/>
    </source>
</evidence>
<dbReference type="PROSITE" id="PS50943">
    <property type="entry name" value="HTH_CROC1"/>
    <property type="match status" value="1"/>
</dbReference>
<dbReference type="SUPFAM" id="SSF47413">
    <property type="entry name" value="lambda repressor-like DNA-binding domains"/>
    <property type="match status" value="1"/>
</dbReference>
<organism evidence="3 4">
    <name type="scientific">Listeria kieliensis</name>
    <dbReference type="NCBI Taxonomy" id="1621700"/>
    <lineage>
        <taxon>Bacteria</taxon>
        <taxon>Bacillati</taxon>
        <taxon>Bacillota</taxon>
        <taxon>Bacilli</taxon>
        <taxon>Bacillales</taxon>
        <taxon>Listeriaceae</taxon>
        <taxon>Listeria</taxon>
    </lineage>
</organism>